<protein>
    <submittedName>
        <fullName evidence="1">Glycosyltransferase involved in cell wall biosynthesis</fullName>
    </submittedName>
</protein>
<keyword evidence="2" id="KW-1185">Reference proteome</keyword>
<sequence length="292" mass="34680">MIDQYPKITVVTPSYNQGDFLEYTIKSVLDQNYPNLEYIIIDGGSTDHSIDIIKKYEDRLAYWVSEKDSGMYEAIQKGFERSTGEIMTWINSDDMHNQNSLFTVAEIFAALPKVNWIMGKNSYYDEVGKVFVFDDDPYEERWSKWRMYDFRGRFIQQESVFWRRTLWEKSGGYVDVNLALAGDADLWLRFFRHDKLYSTGFLLSGFRFRAGNQKSKDHREEYLDETRVLIKRELKLSNSYARFWFIRVCKVLSYLVPVGLFRKRFLSATLKLTPKISYFPSAGYSFNKKYHR</sequence>
<comment type="caution">
    <text evidence="1">The sequence shown here is derived from an EMBL/GenBank/DDBJ whole genome shotgun (WGS) entry which is preliminary data.</text>
</comment>
<dbReference type="EMBL" id="JAVDTF010000005">
    <property type="protein sequence ID" value="MDR6785968.1"/>
    <property type="molecule type" value="Genomic_DNA"/>
</dbReference>
<organism evidence="1 2">
    <name type="scientific">Pedobacter africanus</name>
    <dbReference type="NCBI Taxonomy" id="151894"/>
    <lineage>
        <taxon>Bacteria</taxon>
        <taxon>Pseudomonadati</taxon>
        <taxon>Bacteroidota</taxon>
        <taxon>Sphingobacteriia</taxon>
        <taxon>Sphingobacteriales</taxon>
        <taxon>Sphingobacteriaceae</taxon>
        <taxon>Pedobacter</taxon>
    </lineage>
</organism>
<proteinExistence type="predicted"/>
<accession>A0ACC6L2T7</accession>
<dbReference type="Proteomes" id="UP001246858">
    <property type="component" value="Unassembled WGS sequence"/>
</dbReference>
<evidence type="ECO:0000313" key="2">
    <source>
        <dbReference type="Proteomes" id="UP001246858"/>
    </source>
</evidence>
<evidence type="ECO:0000313" key="1">
    <source>
        <dbReference type="EMBL" id="MDR6785968.1"/>
    </source>
</evidence>
<reference evidence="1" key="1">
    <citation type="submission" date="2023-07" db="EMBL/GenBank/DDBJ databases">
        <title>Sorghum-associated microbial communities from plants grown in Nebraska, USA.</title>
        <authorList>
            <person name="Schachtman D."/>
        </authorList>
    </citation>
    <scope>NUCLEOTIDE SEQUENCE</scope>
    <source>
        <strain evidence="1">2697</strain>
    </source>
</reference>
<gene>
    <name evidence="1" type="ORF">J2X78_004560</name>
</gene>
<name>A0ACC6L2T7_9SPHI</name>